<comment type="caution">
    <text evidence="2">The sequence shown here is derived from an EMBL/GenBank/DDBJ whole genome shotgun (WGS) entry which is preliminary data.</text>
</comment>
<protein>
    <recommendedName>
        <fullName evidence="4">Alpha/beta hydrolase</fullName>
    </recommendedName>
</protein>
<accession>A0A7X0B0X1</accession>
<dbReference type="AlphaFoldDB" id="A0A7X0B0X1"/>
<feature type="region of interest" description="Disordered" evidence="1">
    <location>
        <begin position="39"/>
        <end position="58"/>
    </location>
</feature>
<dbReference type="RefSeq" id="WP_184804902.1">
    <property type="nucleotide sequence ID" value="NZ_JACIIZ010000013.1"/>
</dbReference>
<evidence type="ECO:0008006" key="4">
    <source>
        <dbReference type="Google" id="ProtNLM"/>
    </source>
</evidence>
<proteinExistence type="predicted"/>
<name>A0A7X0B0X1_9PROT</name>
<keyword evidence="3" id="KW-1185">Reference proteome</keyword>
<evidence type="ECO:0000313" key="2">
    <source>
        <dbReference type="EMBL" id="MBB6253747.1"/>
    </source>
</evidence>
<dbReference type="EMBL" id="JACIIZ010000013">
    <property type="protein sequence ID" value="MBB6253747.1"/>
    <property type="molecule type" value="Genomic_DNA"/>
</dbReference>
<gene>
    <name evidence="2" type="ORF">FHS74_004323</name>
</gene>
<feature type="region of interest" description="Disordered" evidence="1">
    <location>
        <begin position="327"/>
        <end position="364"/>
    </location>
</feature>
<dbReference type="Gene3D" id="3.40.50.1820">
    <property type="entry name" value="alpha/beta hydrolase"/>
    <property type="match status" value="1"/>
</dbReference>
<sequence length="364" mass="38371">MMAGLGVAVRWILVAGLVLATCGGCMAAVRRGAKALGQDQDKSVSAVESPGCDGSVLPPGMPTGVDGPYGMVRHAVPDPAMAGQDVLVFLPDRAPGPSPVILLAHGFGPNYWPAYQDLIRHMVSRGAVVVYAPYPALGATHDQRYGTLWAGFQAAVAAEGQAMDLSRVGIVGHSYGGGAVPFLASHAFVDQGWGRQGAFVLMLAPWYSHATSDADMARWPAHVIRGWQVYDGDTVNDPRMAVDLYAHAPAEGARYFFQAKSGTLIWPQGPAGGCALTADHRTPGRGDGVLLKRLAVYPVVDALADQAFSPSAETAARLAALGTQEGGGYHPLVREKTPAPVKGQDAYRWPWAQDQNPRQGEGAR</sequence>
<reference evidence="2 3" key="1">
    <citation type="submission" date="2020-08" db="EMBL/GenBank/DDBJ databases">
        <title>Genomic Encyclopedia of Type Strains, Phase IV (KMG-IV): sequencing the most valuable type-strain genomes for metagenomic binning, comparative biology and taxonomic classification.</title>
        <authorList>
            <person name="Goeker M."/>
        </authorList>
    </citation>
    <scope>NUCLEOTIDE SEQUENCE [LARGE SCALE GENOMIC DNA]</scope>
    <source>
        <strain evidence="2 3">DSM 22198</strain>
    </source>
</reference>
<dbReference type="Proteomes" id="UP000539175">
    <property type="component" value="Unassembled WGS sequence"/>
</dbReference>
<dbReference type="InterPro" id="IPR029058">
    <property type="entry name" value="AB_hydrolase_fold"/>
</dbReference>
<dbReference type="SUPFAM" id="SSF53474">
    <property type="entry name" value="alpha/beta-Hydrolases"/>
    <property type="match status" value="1"/>
</dbReference>
<evidence type="ECO:0000313" key="3">
    <source>
        <dbReference type="Proteomes" id="UP000539175"/>
    </source>
</evidence>
<organism evidence="2 3">
    <name type="scientific">Nitrospirillum iridis</name>
    <dbReference type="NCBI Taxonomy" id="765888"/>
    <lineage>
        <taxon>Bacteria</taxon>
        <taxon>Pseudomonadati</taxon>
        <taxon>Pseudomonadota</taxon>
        <taxon>Alphaproteobacteria</taxon>
        <taxon>Rhodospirillales</taxon>
        <taxon>Azospirillaceae</taxon>
        <taxon>Nitrospirillum</taxon>
    </lineage>
</organism>
<evidence type="ECO:0000256" key="1">
    <source>
        <dbReference type="SAM" id="MobiDB-lite"/>
    </source>
</evidence>